<feature type="region of interest" description="Disordered" evidence="1">
    <location>
        <begin position="435"/>
        <end position="455"/>
    </location>
</feature>
<evidence type="ECO:0000259" key="2">
    <source>
        <dbReference type="Pfam" id="PF12443"/>
    </source>
</evidence>
<dbReference type="Proteomes" id="UP000527355">
    <property type="component" value="Unassembled WGS sequence"/>
</dbReference>
<accession>A0A7J7SPW6</accession>
<evidence type="ECO:0000256" key="1">
    <source>
        <dbReference type="SAM" id="MobiDB-lite"/>
    </source>
</evidence>
<feature type="compositionally biased region" description="Polar residues" evidence="1">
    <location>
        <begin position="24"/>
        <end position="39"/>
    </location>
</feature>
<sequence length="758" mass="83374">MDKADFSERKASKQREGFPDDGGFSQTKLHANHNFSSENILGASDRVIPTAEGPQEGAAHEGTRRNAGAVMTLGKTTEHAAKKKSDEEQRCPPTLHIPAKKGGRSKSDLSDVLQHHLSKEELLKGQGSHCETLPEVSSADSLDEAIVKSFILHYVKSFWPKEPTPELADQLNPLREDDMGSEPRCCPTMTAENTSETEEPVAAGDGSLPQSSTFLTKSKSPSNKQKGCQGQKLQTENTRSGPGFKYGQVCYQFSDHSSVAPQVKIPKNNTIDKPLSTDKQASFSPELRAGLALGQEIPEGTGRPDCAEKEEQERKTGDPSQQTEMKPATHSHQEHLTGTGSETRPWKLSSTSQKDPALSSSIFQKISQGREMCQKLKEQTDQLKTKVQEFSRSLAQDSPSYEQDERLELQKLQAHLELLKQEFVAEEQLTLEQQVHKPKSPAVSDYDPKRKAEGEVSRMEMLLEDVEGKVDEGKHTSAGSLPESSPTLPGGLLSASSPPSDEDPRHTSASGRQQCAEITGRSCAFCHWVLEWKQTLEKGHRRTSCGGLPIALQEKAPHPDSLLSADTGLSGSSAPGAGLQNTCESCGTRTPNCPRGGRKEPLKEFHYRYNTPGQNYLNHSEGRAFVQFRFLNGNKNSPPSYSKPNWICSQRANSKSSQDEREPKPGKKNLKAPMTSTSDLATSSPHFHSGRVSGGQSLSNVSSDEETKSEGLAVSLDHALRTANILKETTDQMIRTIAEDLAKLQRWRNRLKYWFDAR</sequence>
<organism evidence="3 4">
    <name type="scientific">Myotis myotis</name>
    <name type="common">Greater mouse-eared bat</name>
    <name type="synonym">Vespertilio myotis</name>
    <dbReference type="NCBI Taxonomy" id="51298"/>
    <lineage>
        <taxon>Eukaryota</taxon>
        <taxon>Metazoa</taxon>
        <taxon>Chordata</taxon>
        <taxon>Craniata</taxon>
        <taxon>Vertebrata</taxon>
        <taxon>Euteleostomi</taxon>
        <taxon>Mammalia</taxon>
        <taxon>Eutheria</taxon>
        <taxon>Laurasiatheria</taxon>
        <taxon>Chiroptera</taxon>
        <taxon>Yangochiroptera</taxon>
        <taxon>Vespertilionidae</taxon>
        <taxon>Myotis</taxon>
    </lineage>
</organism>
<dbReference type="Pfam" id="PF12443">
    <property type="entry name" value="AKNA"/>
    <property type="match status" value="1"/>
</dbReference>
<evidence type="ECO:0000313" key="3">
    <source>
        <dbReference type="EMBL" id="KAF6290127.1"/>
    </source>
</evidence>
<feature type="domain" description="AKNA" evidence="2">
    <location>
        <begin position="320"/>
        <end position="413"/>
    </location>
</feature>
<feature type="region of interest" description="Disordered" evidence="1">
    <location>
        <begin position="258"/>
        <end position="360"/>
    </location>
</feature>
<feature type="compositionally biased region" description="Basic and acidic residues" evidence="1">
    <location>
        <begin position="446"/>
        <end position="455"/>
    </location>
</feature>
<dbReference type="EMBL" id="JABWUV010000018">
    <property type="protein sequence ID" value="KAF6290127.1"/>
    <property type="molecule type" value="Genomic_DNA"/>
</dbReference>
<dbReference type="PANTHER" id="PTHR21510">
    <property type="entry name" value="AKNA DOMAIN-CONTAINING PROTEIN"/>
    <property type="match status" value="1"/>
</dbReference>
<feature type="compositionally biased region" description="Low complexity" evidence="1">
    <location>
        <begin position="568"/>
        <end position="579"/>
    </location>
</feature>
<comment type="caution">
    <text evidence="3">The sequence shown here is derived from an EMBL/GenBank/DDBJ whole genome shotgun (WGS) entry which is preliminary data.</text>
</comment>
<gene>
    <name evidence="3" type="ORF">mMyoMyo1_000524</name>
</gene>
<keyword evidence="4" id="KW-1185">Reference proteome</keyword>
<feature type="compositionally biased region" description="Basic and acidic residues" evidence="1">
    <location>
        <begin position="76"/>
        <end position="90"/>
    </location>
</feature>
<feature type="region of interest" description="Disordered" evidence="1">
    <location>
        <begin position="470"/>
        <end position="513"/>
    </location>
</feature>
<protein>
    <submittedName>
        <fullName evidence="3">AKNA domain containing 1</fullName>
    </submittedName>
</protein>
<reference evidence="3 4" key="1">
    <citation type="journal article" date="2020" name="Nature">
        <title>Six reference-quality genomes reveal evolution of bat adaptations.</title>
        <authorList>
            <person name="Jebb D."/>
            <person name="Huang Z."/>
            <person name="Pippel M."/>
            <person name="Hughes G.M."/>
            <person name="Lavrichenko K."/>
            <person name="Devanna P."/>
            <person name="Winkler S."/>
            <person name="Jermiin L.S."/>
            <person name="Skirmuntt E.C."/>
            <person name="Katzourakis A."/>
            <person name="Burkitt-Gray L."/>
            <person name="Ray D.A."/>
            <person name="Sullivan K.A.M."/>
            <person name="Roscito J.G."/>
            <person name="Kirilenko B.M."/>
            <person name="Davalos L.M."/>
            <person name="Corthals A.P."/>
            <person name="Power M.L."/>
            <person name="Jones G."/>
            <person name="Ransome R.D."/>
            <person name="Dechmann D.K.N."/>
            <person name="Locatelli A.G."/>
            <person name="Puechmaille S.J."/>
            <person name="Fedrigo O."/>
            <person name="Jarvis E.D."/>
            <person name="Hiller M."/>
            <person name="Vernes S.C."/>
            <person name="Myers E.W."/>
            <person name="Teeling E.C."/>
        </authorList>
    </citation>
    <scope>NUCLEOTIDE SEQUENCE [LARGE SCALE GENOMIC DNA]</scope>
    <source>
        <strain evidence="3">MMyoMyo1</strain>
        <tissue evidence="3">Flight muscle</tissue>
    </source>
</reference>
<feature type="region of interest" description="Disordered" evidence="1">
    <location>
        <begin position="637"/>
        <end position="710"/>
    </location>
</feature>
<feature type="compositionally biased region" description="Polar residues" evidence="1">
    <location>
        <begin position="336"/>
        <end position="360"/>
    </location>
</feature>
<feature type="compositionally biased region" description="Polar residues" evidence="1">
    <location>
        <begin position="267"/>
        <end position="283"/>
    </location>
</feature>
<feature type="region of interest" description="Disordered" evidence="1">
    <location>
        <begin position="568"/>
        <end position="599"/>
    </location>
</feature>
<evidence type="ECO:0000313" key="4">
    <source>
        <dbReference type="Proteomes" id="UP000527355"/>
    </source>
</evidence>
<feature type="compositionally biased region" description="Polar residues" evidence="1">
    <location>
        <begin position="637"/>
        <end position="656"/>
    </location>
</feature>
<dbReference type="InterPro" id="IPR022150">
    <property type="entry name" value="AKNA_dom"/>
</dbReference>
<dbReference type="PANTHER" id="PTHR21510:SF16">
    <property type="entry name" value="PROTEIN AKNAD1"/>
    <property type="match status" value="1"/>
</dbReference>
<feature type="compositionally biased region" description="Basic and acidic residues" evidence="1">
    <location>
        <begin position="305"/>
        <end position="317"/>
    </location>
</feature>
<feature type="region of interest" description="Disordered" evidence="1">
    <location>
        <begin position="162"/>
        <end position="245"/>
    </location>
</feature>
<feature type="compositionally biased region" description="Polar residues" evidence="1">
    <location>
        <begin position="674"/>
        <end position="686"/>
    </location>
</feature>
<dbReference type="VEuPathDB" id="HostDB:GeneID_118673315"/>
<name>A0A7J7SPW6_MYOMY</name>
<feature type="compositionally biased region" description="Polar residues" evidence="1">
    <location>
        <begin position="208"/>
        <end position="240"/>
    </location>
</feature>
<dbReference type="InterPro" id="IPR052655">
    <property type="entry name" value="AKNA_Centrosome-Trans_reg"/>
</dbReference>
<feature type="region of interest" description="Disordered" evidence="1">
    <location>
        <begin position="1"/>
        <end position="111"/>
    </location>
</feature>
<feature type="compositionally biased region" description="Basic and acidic residues" evidence="1">
    <location>
        <begin position="1"/>
        <end position="18"/>
    </location>
</feature>
<proteinExistence type="predicted"/>
<feature type="compositionally biased region" description="Polar residues" evidence="1">
    <location>
        <begin position="580"/>
        <end position="591"/>
    </location>
</feature>
<feature type="compositionally biased region" description="Low complexity" evidence="1">
    <location>
        <begin position="479"/>
        <end position="499"/>
    </location>
</feature>
<dbReference type="AlphaFoldDB" id="A0A7J7SPW6"/>